<reference evidence="3" key="1">
    <citation type="submission" date="2015-07" db="EMBL/GenBank/DDBJ databases">
        <title>Genome sequencing of Sunxiuqinia dokdonensis strain SK.</title>
        <authorList>
            <person name="Ahn S."/>
            <person name="Kim B.-C."/>
        </authorList>
    </citation>
    <scope>NUCLEOTIDE SEQUENCE [LARGE SCALE GENOMIC DNA]</scope>
    <source>
        <strain evidence="3">SK</strain>
    </source>
</reference>
<evidence type="ECO:0000259" key="1">
    <source>
        <dbReference type="Pfam" id="PF18480"/>
    </source>
</evidence>
<feature type="domain" description="DUF5615" evidence="1">
    <location>
        <begin position="1"/>
        <end position="104"/>
    </location>
</feature>
<gene>
    <name evidence="2" type="ORF">NC99_20200</name>
</gene>
<comment type="caution">
    <text evidence="2">The sequence shown here is derived from an EMBL/GenBank/DDBJ whole genome shotgun (WGS) entry which is preliminary data.</text>
</comment>
<dbReference type="RefSeq" id="WP_053182705.1">
    <property type="nucleotide sequence ID" value="NZ_LGIA01000148.1"/>
</dbReference>
<organism evidence="2 3">
    <name type="scientific">Sunxiuqinia dokdonensis</name>
    <dbReference type="NCBI Taxonomy" id="1409788"/>
    <lineage>
        <taxon>Bacteria</taxon>
        <taxon>Pseudomonadati</taxon>
        <taxon>Bacteroidota</taxon>
        <taxon>Bacteroidia</taxon>
        <taxon>Marinilabiliales</taxon>
        <taxon>Prolixibacteraceae</taxon>
        <taxon>Sunxiuqinia</taxon>
    </lineage>
</organism>
<name>A0A0L8V9Z0_9BACT</name>
<keyword evidence="3" id="KW-1185">Reference proteome</keyword>
<dbReference type="Proteomes" id="UP000036958">
    <property type="component" value="Unassembled WGS sequence"/>
</dbReference>
<dbReference type="EMBL" id="LGIA01000148">
    <property type="protein sequence ID" value="KOH45158.1"/>
    <property type="molecule type" value="Genomic_DNA"/>
</dbReference>
<dbReference type="STRING" id="1409788.NC99_20200"/>
<dbReference type="InterPro" id="IPR041049">
    <property type="entry name" value="DUF5615"/>
</dbReference>
<accession>A0A0L8V9Z0</accession>
<dbReference type="Pfam" id="PF18480">
    <property type="entry name" value="DUF5615"/>
    <property type="match status" value="1"/>
</dbReference>
<sequence length="113" mass="13233">MRLLFDQNISFRITKKLTVLFPECRHVSDCGLMNCEDHEIWEYAQKNDYSIVTFDSDFYDISVIDGHPPKIIWIRIGNLTTKDIVQLLTKNKAVIDKFIDSDDFKDISCLEID</sequence>
<protein>
    <recommendedName>
        <fullName evidence="1">DUF5615 domain-containing protein</fullName>
    </recommendedName>
</protein>
<evidence type="ECO:0000313" key="3">
    <source>
        <dbReference type="Proteomes" id="UP000036958"/>
    </source>
</evidence>
<dbReference type="OrthoDB" id="9810852at2"/>
<evidence type="ECO:0000313" key="2">
    <source>
        <dbReference type="EMBL" id="KOH45158.1"/>
    </source>
</evidence>
<proteinExistence type="predicted"/>
<dbReference type="AlphaFoldDB" id="A0A0L8V9Z0"/>
<dbReference type="PATRIC" id="fig|1409788.3.peg.2089"/>